<evidence type="ECO:0000256" key="5">
    <source>
        <dbReference type="ARBA" id="ARBA00022990"/>
    </source>
</evidence>
<accession>A0A7L1ZAE8</accession>
<feature type="non-terminal residue" evidence="12">
    <location>
        <position position="428"/>
    </location>
</feature>
<dbReference type="CDD" id="cd00403">
    <property type="entry name" value="Ribosomal_L1"/>
    <property type="match status" value="1"/>
</dbReference>
<dbReference type="Proteomes" id="UP000524007">
    <property type="component" value="Unassembled WGS sequence"/>
</dbReference>
<evidence type="ECO:0000256" key="9">
    <source>
        <dbReference type="ARBA" id="ARBA00061550"/>
    </source>
</evidence>
<evidence type="ECO:0000256" key="3">
    <source>
        <dbReference type="ARBA" id="ARBA00022553"/>
    </source>
</evidence>
<evidence type="ECO:0000256" key="1">
    <source>
        <dbReference type="ARBA" id="ARBA00004604"/>
    </source>
</evidence>
<gene>
    <name evidence="12" type="primary">Rsl1d1</name>
    <name evidence="12" type="ORF">LEILUT_R00327</name>
</gene>
<organism evidence="12 13">
    <name type="scientific">Leiothrix lutea</name>
    <name type="common">Red-billed leiothrix</name>
    <name type="synonym">Sylvia lutea</name>
    <dbReference type="NCBI Taxonomy" id="36275"/>
    <lineage>
        <taxon>Eukaryota</taxon>
        <taxon>Metazoa</taxon>
        <taxon>Chordata</taxon>
        <taxon>Craniata</taxon>
        <taxon>Vertebrata</taxon>
        <taxon>Euteleostomi</taxon>
        <taxon>Archelosauria</taxon>
        <taxon>Archosauria</taxon>
        <taxon>Dinosauria</taxon>
        <taxon>Saurischia</taxon>
        <taxon>Theropoda</taxon>
        <taxon>Coelurosauria</taxon>
        <taxon>Aves</taxon>
        <taxon>Neognathae</taxon>
        <taxon>Neoaves</taxon>
        <taxon>Telluraves</taxon>
        <taxon>Australaves</taxon>
        <taxon>Passeriformes</taxon>
        <taxon>Sylvioidea</taxon>
        <taxon>Leiothrichidae</taxon>
        <taxon>Leiothrix</taxon>
    </lineage>
</organism>
<evidence type="ECO:0000256" key="2">
    <source>
        <dbReference type="ARBA" id="ARBA00022499"/>
    </source>
</evidence>
<dbReference type="InterPro" id="IPR028364">
    <property type="entry name" value="Ribosomal_uL1/biogenesis"/>
</dbReference>
<name>A0A7L1ZAE8_LEILU</name>
<evidence type="ECO:0000313" key="12">
    <source>
        <dbReference type="EMBL" id="NXP31966.1"/>
    </source>
</evidence>
<comment type="subcellular location">
    <subcellularLocation>
        <location evidence="1">Nucleus</location>
        <location evidence="1">Nucleolus</location>
    </subcellularLocation>
</comment>
<dbReference type="Gene3D" id="3.40.50.790">
    <property type="match status" value="1"/>
</dbReference>
<dbReference type="InterPro" id="IPR016095">
    <property type="entry name" value="Ribosomal_uL1_3-a/b-sand"/>
</dbReference>
<dbReference type="SUPFAM" id="SSF56808">
    <property type="entry name" value="Ribosomal protein L1"/>
    <property type="match status" value="1"/>
</dbReference>
<proteinExistence type="inferred from homology"/>
<protein>
    <recommendedName>
        <fullName evidence="10">Ribosomal L1 domain-containing protein 1</fullName>
    </recommendedName>
</protein>
<feature type="compositionally biased region" description="Basic residues" evidence="11">
    <location>
        <begin position="335"/>
        <end position="347"/>
    </location>
</feature>
<evidence type="ECO:0000313" key="13">
    <source>
        <dbReference type="Proteomes" id="UP000524007"/>
    </source>
</evidence>
<comment type="similarity">
    <text evidence="9">Belongs to the universal ribosomal protein uL1 family. Highly divergent.</text>
</comment>
<dbReference type="InterPro" id="IPR023674">
    <property type="entry name" value="Ribosomal_uL1-like"/>
</dbReference>
<evidence type="ECO:0000256" key="11">
    <source>
        <dbReference type="SAM" id="MobiDB-lite"/>
    </source>
</evidence>
<evidence type="ECO:0000256" key="8">
    <source>
        <dbReference type="ARBA" id="ARBA00054167"/>
    </source>
</evidence>
<feature type="non-terminal residue" evidence="12">
    <location>
        <position position="1"/>
    </location>
</feature>
<feature type="compositionally biased region" description="Basic and acidic residues" evidence="11">
    <location>
        <begin position="380"/>
        <end position="400"/>
    </location>
</feature>
<evidence type="ECO:0000256" key="4">
    <source>
        <dbReference type="ARBA" id="ARBA00022843"/>
    </source>
</evidence>
<feature type="region of interest" description="Disordered" evidence="11">
    <location>
        <begin position="253"/>
        <end position="428"/>
    </location>
</feature>
<comment type="caution">
    <text evidence="12">The sequence shown here is derived from an EMBL/GenBank/DDBJ whole genome shotgun (WGS) entry which is preliminary data.</text>
</comment>
<dbReference type="GO" id="GO:0005730">
    <property type="term" value="C:nucleolus"/>
    <property type="evidence" value="ECO:0007669"/>
    <property type="project" value="UniProtKB-SubCell"/>
</dbReference>
<dbReference type="EMBL" id="VXBY01000159">
    <property type="protein sequence ID" value="NXP31966.1"/>
    <property type="molecule type" value="Genomic_DNA"/>
</dbReference>
<sequence length="428" mass="47790">QVKKAVEALVAFARKKAKEDALLLNEGEGVHLLVTVWKVPQVAKVIRIPLPHGPRPETAEVCLFTKDEPNLSAEQTENLYKKLLLRNGIRSISRVISYKTLKKEYKMFEAKRRLLNSFDLFLSDDRIRRLLPSHLGKHFYEKKKAPLSVNLKAKDLAKELEKHIQGTVLPVNNKGCCYTTRIGHTGMKVDEILENIIAAAKVIGDKLPKKWKNVKILHLKTLKSVALPIFTANISNLDELDRQPSLKKIEVKKAKPKKVKKTAKKQKPSQVTVAAESKAAAGTQEPVIKEKVESVQEPGDCDDEEIPQLVPIQTVSSPDQKKMGPSPEKGDNLAKKTKTPLRKRKKPSQVVGTPKSKPEVTEECANLQTSPKGKKAKQVSKPEEAIKEKDMKKTPKKPEAKSFATQKAGKSVQSARKSSKPLKKVPRK</sequence>
<keyword evidence="4" id="KW-0832">Ubl conjugation</keyword>
<reference evidence="12 13" key="1">
    <citation type="submission" date="2019-09" db="EMBL/GenBank/DDBJ databases">
        <title>Bird 10,000 Genomes (B10K) Project - Family phase.</title>
        <authorList>
            <person name="Zhang G."/>
        </authorList>
    </citation>
    <scope>NUCLEOTIDE SEQUENCE [LARGE SCALE GENOMIC DNA]</scope>
    <source>
        <strain evidence="12">B10K-DU-002-43</strain>
        <tissue evidence="12">Muscle</tissue>
    </source>
</reference>
<keyword evidence="13" id="KW-1185">Reference proteome</keyword>
<dbReference type="Gene3D" id="3.30.190.20">
    <property type="match status" value="1"/>
</dbReference>
<keyword evidence="3" id="KW-0597">Phosphoprotein</keyword>
<evidence type="ECO:0000256" key="10">
    <source>
        <dbReference type="ARBA" id="ARBA00070787"/>
    </source>
</evidence>
<evidence type="ECO:0000256" key="6">
    <source>
        <dbReference type="ARBA" id="ARBA00023054"/>
    </source>
</evidence>
<dbReference type="Pfam" id="PF00687">
    <property type="entry name" value="Ribosomal_L1"/>
    <property type="match status" value="1"/>
</dbReference>
<feature type="compositionally biased region" description="Basic residues" evidence="11">
    <location>
        <begin position="254"/>
        <end position="267"/>
    </location>
</feature>
<comment type="function">
    <text evidence="8">Regulates cellular senescence through inhibition of PTEN translation. Acts as a pro-apoptotic regulator in response to DNA damage.</text>
</comment>
<keyword evidence="2" id="KW-1017">Isopeptide bond</keyword>
<evidence type="ECO:0000256" key="7">
    <source>
        <dbReference type="ARBA" id="ARBA00023242"/>
    </source>
</evidence>
<feature type="compositionally biased region" description="Basic residues" evidence="11">
    <location>
        <begin position="417"/>
        <end position="428"/>
    </location>
</feature>
<dbReference type="FunFam" id="3.40.50.790:FF:000004">
    <property type="entry name" value="Ribosomal L1 domain-containing 1-like 1"/>
    <property type="match status" value="1"/>
</dbReference>
<dbReference type="AlphaFoldDB" id="A0A7L1ZAE8"/>
<keyword evidence="5" id="KW-0007">Acetylation</keyword>
<keyword evidence="6" id="KW-0175">Coiled coil</keyword>
<keyword evidence="7" id="KW-0539">Nucleus</keyword>